<comment type="caution">
    <text evidence="2">The sequence shown here is derived from an EMBL/GenBank/DDBJ whole genome shotgun (WGS) entry which is preliminary data.</text>
</comment>
<feature type="domain" description="Methyltransferase" evidence="1">
    <location>
        <begin position="35"/>
        <end position="133"/>
    </location>
</feature>
<dbReference type="RefSeq" id="WP_022020574.1">
    <property type="nucleotide sequence ID" value="NZ_CALUIP010000042.1"/>
</dbReference>
<name>A0A921HZ24_9BACT</name>
<dbReference type="Pfam" id="PF13847">
    <property type="entry name" value="Methyltransf_31"/>
    <property type="match status" value="1"/>
</dbReference>
<organism evidence="2 3">
    <name type="scientific">Mediterranea massiliensis</name>
    <dbReference type="NCBI Taxonomy" id="1841865"/>
    <lineage>
        <taxon>Bacteria</taxon>
        <taxon>Pseudomonadati</taxon>
        <taxon>Bacteroidota</taxon>
        <taxon>Bacteroidia</taxon>
        <taxon>Bacteroidales</taxon>
        <taxon>Bacteroidaceae</taxon>
        <taxon>Mediterranea</taxon>
    </lineage>
</organism>
<sequence>MQQRHLNREQYFNELAQTAREHYIGYISRFQPITPTTKVLEVGCGEGGNLLPFAEMGCRVTGIERFPERVEQAQAYFQKKGYSGRFIADDFLKYKPQTNEKYDLVLIHDVIEHIPDKDSFLEHLKGFVHKDSLIFWGFPAWQMPFGGHQQICRSRLCSHLPFIHLLPVPVYQYLLKANKETTGCINELLDIRKSRVTTERFEQLAETHGLSIVDRCLWLVNPHYEQKFHLKPRKLPAALSRIRYIRNFLSTSCFYLTRYHQST</sequence>
<dbReference type="GO" id="GO:0032259">
    <property type="term" value="P:methylation"/>
    <property type="evidence" value="ECO:0007669"/>
    <property type="project" value="UniProtKB-KW"/>
</dbReference>
<reference evidence="2" key="2">
    <citation type="submission" date="2021-09" db="EMBL/GenBank/DDBJ databases">
        <authorList>
            <person name="Gilroy R."/>
        </authorList>
    </citation>
    <scope>NUCLEOTIDE SEQUENCE</scope>
    <source>
        <strain evidence="2">CHK55-1828</strain>
    </source>
</reference>
<dbReference type="Proteomes" id="UP000717835">
    <property type="component" value="Unassembled WGS sequence"/>
</dbReference>
<dbReference type="InterPro" id="IPR029063">
    <property type="entry name" value="SAM-dependent_MTases_sf"/>
</dbReference>
<dbReference type="EMBL" id="DYVX01000069">
    <property type="protein sequence ID" value="HJF92391.1"/>
    <property type="molecule type" value="Genomic_DNA"/>
</dbReference>
<evidence type="ECO:0000313" key="3">
    <source>
        <dbReference type="Proteomes" id="UP000717835"/>
    </source>
</evidence>
<dbReference type="PANTHER" id="PTHR43861">
    <property type="entry name" value="TRANS-ACONITATE 2-METHYLTRANSFERASE-RELATED"/>
    <property type="match status" value="1"/>
</dbReference>
<accession>A0A921HZ24</accession>
<evidence type="ECO:0000313" key="2">
    <source>
        <dbReference type="EMBL" id="HJF92391.1"/>
    </source>
</evidence>
<keyword evidence="2" id="KW-0489">Methyltransferase</keyword>
<dbReference type="GO" id="GO:0008168">
    <property type="term" value="F:methyltransferase activity"/>
    <property type="evidence" value="ECO:0007669"/>
    <property type="project" value="UniProtKB-KW"/>
</dbReference>
<dbReference type="SUPFAM" id="SSF53335">
    <property type="entry name" value="S-adenosyl-L-methionine-dependent methyltransferases"/>
    <property type="match status" value="1"/>
</dbReference>
<dbReference type="InterPro" id="IPR025714">
    <property type="entry name" value="Methyltranfer_dom"/>
</dbReference>
<dbReference type="CDD" id="cd02440">
    <property type="entry name" value="AdoMet_MTases"/>
    <property type="match status" value="1"/>
</dbReference>
<reference evidence="2" key="1">
    <citation type="journal article" date="2021" name="PeerJ">
        <title>Extensive microbial diversity within the chicken gut microbiome revealed by metagenomics and culture.</title>
        <authorList>
            <person name="Gilroy R."/>
            <person name="Ravi A."/>
            <person name="Getino M."/>
            <person name="Pursley I."/>
            <person name="Horton D.L."/>
            <person name="Alikhan N.F."/>
            <person name="Baker D."/>
            <person name="Gharbi K."/>
            <person name="Hall N."/>
            <person name="Watson M."/>
            <person name="Adriaenssens E.M."/>
            <person name="Foster-Nyarko E."/>
            <person name="Jarju S."/>
            <person name="Secka A."/>
            <person name="Antonio M."/>
            <person name="Oren A."/>
            <person name="Chaudhuri R.R."/>
            <person name="La Ragione R."/>
            <person name="Hildebrand F."/>
            <person name="Pallen M.J."/>
        </authorList>
    </citation>
    <scope>NUCLEOTIDE SEQUENCE</scope>
    <source>
        <strain evidence="2">CHK55-1828</strain>
    </source>
</reference>
<dbReference type="Gene3D" id="3.40.50.150">
    <property type="entry name" value="Vaccinia Virus protein VP39"/>
    <property type="match status" value="1"/>
</dbReference>
<proteinExistence type="predicted"/>
<dbReference type="AlphaFoldDB" id="A0A921HZ24"/>
<evidence type="ECO:0000259" key="1">
    <source>
        <dbReference type="Pfam" id="PF13847"/>
    </source>
</evidence>
<gene>
    <name evidence="2" type="ORF">K8W02_08425</name>
</gene>
<protein>
    <submittedName>
        <fullName evidence="2">Class I SAM-dependent methyltransferase</fullName>
    </submittedName>
</protein>
<dbReference type="OrthoDB" id="323463at2"/>
<keyword evidence="2" id="KW-0808">Transferase</keyword>